<sequence>MALGKRIAAAQLPDGTYEKMMSPAMQGMMGQVSGQAMDIPLRQIARMANLKPEQLRQVGPGSLRDMMAILDPAHDQRMSIMLKTMIAGMTPLMTKMEPRLRDGMAEAFASRFTETELREIDRFYSTPLGARLAVESTLLMADPSVVKAMSDFTPQLIQAMPGIMKQVEEATAKLPKAKRVDELSPAERARLAALIGVDPASLSKPERPDK</sequence>
<keyword evidence="3" id="KW-1185">Reference proteome</keyword>
<feature type="domain" description="DUF2059" evidence="1">
    <location>
        <begin position="99"/>
        <end position="135"/>
    </location>
</feature>
<evidence type="ECO:0000259" key="1">
    <source>
        <dbReference type="Pfam" id="PF09832"/>
    </source>
</evidence>
<dbReference type="AlphaFoldDB" id="A0A7G5IFV2"/>
<accession>A0A7G5IFV2</accession>
<dbReference type="RefSeq" id="WP_182295089.1">
    <property type="nucleotide sequence ID" value="NZ_CP059851.1"/>
</dbReference>
<proteinExistence type="predicted"/>
<evidence type="ECO:0000313" key="2">
    <source>
        <dbReference type="EMBL" id="QMW22244.1"/>
    </source>
</evidence>
<dbReference type="Proteomes" id="UP000515292">
    <property type="component" value="Chromosome"/>
</dbReference>
<organism evidence="2 3">
    <name type="scientific">Sandaracinobacteroides saxicola</name>
    <dbReference type="NCBI Taxonomy" id="2759707"/>
    <lineage>
        <taxon>Bacteria</taxon>
        <taxon>Pseudomonadati</taxon>
        <taxon>Pseudomonadota</taxon>
        <taxon>Alphaproteobacteria</taxon>
        <taxon>Sphingomonadales</taxon>
        <taxon>Sphingosinicellaceae</taxon>
        <taxon>Sandaracinobacteroides</taxon>
    </lineage>
</organism>
<dbReference type="KEGG" id="sand:H3309_12865"/>
<dbReference type="InterPro" id="IPR018637">
    <property type="entry name" value="DUF2059"/>
</dbReference>
<dbReference type="EMBL" id="CP059851">
    <property type="protein sequence ID" value="QMW22244.1"/>
    <property type="molecule type" value="Genomic_DNA"/>
</dbReference>
<dbReference type="Pfam" id="PF09832">
    <property type="entry name" value="DUF2059"/>
    <property type="match status" value="1"/>
</dbReference>
<evidence type="ECO:0000313" key="3">
    <source>
        <dbReference type="Proteomes" id="UP000515292"/>
    </source>
</evidence>
<name>A0A7G5IFV2_9SPHN</name>
<protein>
    <submittedName>
        <fullName evidence="2">DUF2059 domain-containing protein</fullName>
    </submittedName>
</protein>
<gene>
    <name evidence="2" type="ORF">H3309_12865</name>
</gene>
<reference evidence="2 3" key="1">
    <citation type="submission" date="2020-07" db="EMBL/GenBank/DDBJ databases">
        <title>Complete genome sequence for Sandaracinobacter sp. M6.</title>
        <authorList>
            <person name="Tang Y."/>
            <person name="Liu Q."/>
            <person name="Guo Z."/>
            <person name="Lei P."/>
            <person name="Huang B."/>
        </authorList>
    </citation>
    <scope>NUCLEOTIDE SEQUENCE [LARGE SCALE GENOMIC DNA]</scope>
    <source>
        <strain evidence="2 3">M6</strain>
    </source>
</reference>